<dbReference type="Proteomes" id="UP001569151">
    <property type="component" value="Unassembled WGS sequence"/>
</dbReference>
<comment type="caution">
    <text evidence="1">The sequence shown here is derived from an EMBL/GenBank/DDBJ whole genome shotgun (WGS) entry which is preliminary data.</text>
</comment>
<sequence>MAMLSLGLVALGVFVFFFCWVVQHGLPVLGMKLDEDDLLLISEMSGEGVLEA</sequence>
<name>A0ABV4MC74_9VIBR</name>
<evidence type="ECO:0000313" key="1">
    <source>
        <dbReference type="EMBL" id="MEZ8207181.1"/>
    </source>
</evidence>
<dbReference type="EMBL" id="JBGOOS010000001">
    <property type="protein sequence ID" value="MEZ8207181.1"/>
    <property type="molecule type" value="Genomic_DNA"/>
</dbReference>
<protein>
    <recommendedName>
        <fullName evidence="3">Hydroxylamine reductase</fullName>
    </recommendedName>
</protein>
<proteinExistence type="predicted"/>
<reference evidence="1 2" key="1">
    <citation type="submission" date="2024-06" db="EMBL/GenBank/DDBJ databases">
        <authorList>
            <person name="Steensen K."/>
            <person name="Seneca J."/>
            <person name="Bartlau N."/>
            <person name="Yu A.X."/>
            <person name="Polz M.F."/>
        </authorList>
    </citation>
    <scope>NUCLEOTIDE SEQUENCE [LARGE SCALE GENOMIC DNA]</scope>
    <source>
        <strain evidence="1 2">1F146</strain>
    </source>
</reference>
<evidence type="ECO:0000313" key="2">
    <source>
        <dbReference type="Proteomes" id="UP001569151"/>
    </source>
</evidence>
<gene>
    <name evidence="1" type="ORF">ACED39_00135</name>
</gene>
<organism evidence="1 2">
    <name type="scientific">Vibrio bivalvicida</name>
    <dbReference type="NCBI Taxonomy" id="1276888"/>
    <lineage>
        <taxon>Bacteria</taxon>
        <taxon>Pseudomonadati</taxon>
        <taxon>Pseudomonadota</taxon>
        <taxon>Gammaproteobacteria</taxon>
        <taxon>Vibrionales</taxon>
        <taxon>Vibrionaceae</taxon>
        <taxon>Vibrio</taxon>
        <taxon>Vibrio oreintalis group</taxon>
    </lineage>
</organism>
<keyword evidence="2" id="KW-1185">Reference proteome</keyword>
<evidence type="ECO:0008006" key="3">
    <source>
        <dbReference type="Google" id="ProtNLM"/>
    </source>
</evidence>
<accession>A0ABV4MC74</accession>
<dbReference type="RefSeq" id="WP_371717424.1">
    <property type="nucleotide sequence ID" value="NZ_JBGOOF010000001.1"/>
</dbReference>